<gene>
    <name evidence="2" type="ORF">L3X38_032228</name>
</gene>
<dbReference type="EMBL" id="JAJFAZ020000006">
    <property type="protein sequence ID" value="KAI5323156.1"/>
    <property type="molecule type" value="Genomic_DNA"/>
</dbReference>
<sequence length="184" mass="21006">MISFIEFLPVEFFSSESEVEKEIIQCNMVSVEEYEVDTEVDEITLRSGRSIPSTDKNQQNEEADSSKAKKKANEKRLRYPSRKRLLQGKFHRPPKKRRTLSLIPVKQRSHLKSVPTSLSVYDALQMSRELSKAVVMALISPDLYKSCFKSADVHTTEILKFCASCLAAITFGEDDFLLGFKFSN</sequence>
<protein>
    <submittedName>
        <fullName evidence="2">Uncharacterized protein</fullName>
    </submittedName>
</protein>
<evidence type="ECO:0000256" key="1">
    <source>
        <dbReference type="SAM" id="MobiDB-lite"/>
    </source>
</evidence>
<organism evidence="2 3">
    <name type="scientific">Prunus dulcis</name>
    <name type="common">Almond</name>
    <name type="synonym">Amygdalus dulcis</name>
    <dbReference type="NCBI Taxonomy" id="3755"/>
    <lineage>
        <taxon>Eukaryota</taxon>
        <taxon>Viridiplantae</taxon>
        <taxon>Streptophyta</taxon>
        <taxon>Embryophyta</taxon>
        <taxon>Tracheophyta</taxon>
        <taxon>Spermatophyta</taxon>
        <taxon>Magnoliopsida</taxon>
        <taxon>eudicotyledons</taxon>
        <taxon>Gunneridae</taxon>
        <taxon>Pentapetalae</taxon>
        <taxon>rosids</taxon>
        <taxon>fabids</taxon>
        <taxon>Rosales</taxon>
        <taxon>Rosaceae</taxon>
        <taxon>Amygdaloideae</taxon>
        <taxon>Amygdaleae</taxon>
        <taxon>Prunus</taxon>
    </lineage>
</organism>
<dbReference type="AlphaFoldDB" id="A0AAD4VER0"/>
<keyword evidence="3" id="KW-1185">Reference proteome</keyword>
<reference evidence="2 3" key="1">
    <citation type="journal article" date="2022" name="G3 (Bethesda)">
        <title>Whole-genome sequence and methylome profiling of the almond [Prunus dulcis (Mill.) D.A. Webb] cultivar 'Nonpareil'.</title>
        <authorList>
            <person name="D'Amico-Willman K.M."/>
            <person name="Ouma W.Z."/>
            <person name="Meulia T."/>
            <person name="Sideli G.M."/>
            <person name="Gradziel T.M."/>
            <person name="Fresnedo-Ramirez J."/>
        </authorList>
    </citation>
    <scope>NUCLEOTIDE SEQUENCE [LARGE SCALE GENOMIC DNA]</scope>
    <source>
        <strain evidence="2">Clone GOH B32 T37-40</strain>
    </source>
</reference>
<proteinExistence type="predicted"/>
<evidence type="ECO:0000313" key="2">
    <source>
        <dbReference type="EMBL" id="KAI5323156.1"/>
    </source>
</evidence>
<comment type="caution">
    <text evidence="2">The sequence shown here is derived from an EMBL/GenBank/DDBJ whole genome shotgun (WGS) entry which is preliminary data.</text>
</comment>
<accession>A0AAD4VER0</accession>
<evidence type="ECO:0000313" key="3">
    <source>
        <dbReference type="Proteomes" id="UP001054821"/>
    </source>
</evidence>
<name>A0AAD4VER0_PRUDU</name>
<dbReference type="Proteomes" id="UP001054821">
    <property type="component" value="Chromosome 6"/>
</dbReference>
<feature type="region of interest" description="Disordered" evidence="1">
    <location>
        <begin position="45"/>
        <end position="76"/>
    </location>
</feature>